<dbReference type="FunFam" id="3.40.630.10:FF:000040">
    <property type="entry name" value="zinc carboxypeptidase"/>
    <property type="match status" value="1"/>
</dbReference>
<evidence type="ECO:0000256" key="10">
    <source>
        <dbReference type="ARBA" id="ARBA00022833"/>
    </source>
</evidence>
<keyword evidence="13" id="KW-1015">Disulfide bond</keyword>
<keyword evidence="11" id="KW-0843">Virulence</keyword>
<dbReference type="GO" id="GO:0006508">
    <property type="term" value="P:proteolysis"/>
    <property type="evidence" value="ECO:0007669"/>
    <property type="project" value="UniProtKB-KW"/>
</dbReference>
<evidence type="ECO:0000256" key="11">
    <source>
        <dbReference type="ARBA" id="ARBA00023026"/>
    </source>
</evidence>
<reference evidence="17" key="1">
    <citation type="submission" date="2021-04" db="EMBL/GenBank/DDBJ databases">
        <title>Draft genome of Fusarium avenaceum strain F156N33, isolated from an atmospheric sample in Virginia.</title>
        <authorList>
            <person name="Yang S."/>
            <person name="Vinatzer B.A."/>
            <person name="Coleman J."/>
        </authorList>
    </citation>
    <scope>NUCLEOTIDE SEQUENCE</scope>
    <source>
        <strain evidence="17">F156N33</strain>
    </source>
</reference>
<evidence type="ECO:0000256" key="9">
    <source>
        <dbReference type="ARBA" id="ARBA00022801"/>
    </source>
</evidence>
<feature type="active site" description="Proton donor/acceptor" evidence="15">
    <location>
        <position position="445"/>
    </location>
</feature>
<evidence type="ECO:0000256" key="12">
    <source>
        <dbReference type="ARBA" id="ARBA00023049"/>
    </source>
</evidence>
<evidence type="ECO:0000256" key="15">
    <source>
        <dbReference type="PROSITE-ProRule" id="PRU01379"/>
    </source>
</evidence>
<accession>A0A9P7H725</accession>
<evidence type="ECO:0000259" key="16">
    <source>
        <dbReference type="PROSITE" id="PS52035"/>
    </source>
</evidence>
<keyword evidence="12" id="KW-0482">Metalloprotease</keyword>
<dbReference type="PANTHER" id="PTHR11705:SF143">
    <property type="entry name" value="SLL0236 PROTEIN"/>
    <property type="match status" value="1"/>
</dbReference>
<gene>
    <name evidence="17" type="ORF">KAF25_003742</name>
</gene>
<dbReference type="SUPFAM" id="SSF53187">
    <property type="entry name" value="Zn-dependent exopeptidases"/>
    <property type="match status" value="1"/>
</dbReference>
<dbReference type="CDD" id="cd03860">
    <property type="entry name" value="M14_CP_A-B_like"/>
    <property type="match status" value="1"/>
</dbReference>
<evidence type="ECO:0000256" key="3">
    <source>
        <dbReference type="ARBA" id="ARBA00004613"/>
    </source>
</evidence>
<comment type="function">
    <text evidence="2">Extracellular metalloprotease that contributes to pathogenicity.</text>
</comment>
<keyword evidence="9" id="KW-0378">Hydrolase</keyword>
<feature type="domain" description="Peptidase M14" evidence="16">
    <location>
        <begin position="177"/>
        <end position="481"/>
    </location>
</feature>
<organism evidence="17 18">
    <name type="scientific">Fusarium avenaceum</name>
    <dbReference type="NCBI Taxonomy" id="40199"/>
    <lineage>
        <taxon>Eukaryota</taxon>
        <taxon>Fungi</taxon>
        <taxon>Dikarya</taxon>
        <taxon>Ascomycota</taxon>
        <taxon>Pezizomycotina</taxon>
        <taxon>Sordariomycetes</taxon>
        <taxon>Hypocreomycetidae</taxon>
        <taxon>Hypocreales</taxon>
        <taxon>Nectriaceae</taxon>
        <taxon>Fusarium</taxon>
        <taxon>Fusarium tricinctum species complex</taxon>
    </lineage>
</organism>
<protein>
    <recommendedName>
        <fullName evidence="14">Carboxypeptidase M14A</fullName>
    </recommendedName>
</protein>
<dbReference type="PANTHER" id="PTHR11705">
    <property type="entry name" value="PROTEASE FAMILY M14 CARBOXYPEPTIDASE A,B"/>
    <property type="match status" value="1"/>
</dbReference>
<keyword evidence="18" id="KW-1185">Reference proteome</keyword>
<evidence type="ECO:0000256" key="8">
    <source>
        <dbReference type="ARBA" id="ARBA00022723"/>
    </source>
</evidence>
<sequence length="481" mass="54052">MAFKIEWLCVQFSSVPNSVNHSLGDAIKRDKSQAKGKSISSTFPTTLTTSIFNTAQILNMRFGLLLGLAAPFVAAKISYDGWKAFSITTNSSNENMTALLQDLNYVTLSCESHRDTLEIAVPPTKVAGFEALDMNTTVTSHDLGAEIAEEGKFEHYYHTPKGRGFKPTLPNKSYFNSYHSFDQHTQFLSDLQASFKKNSEIFVAGTSVEKRDIPGIHLWGNDGKGRNPAIIWHGNVHAREWISGMTVEYLAYKIIQGYQKKDSLIQATLNNFDFYILPIVNPDGFVYTTTDDRLWRKNRQKSGHKTCIGTDINRNWPFKWDIPGGSSTDPCNETFRGRKPGDTPENKALVNHIKAISKTSGIRSYVDWHSYSQLILLPYGYDCSGNATNIAEQMKLAEGVSDAIWEVNGLEFNYGPTCQTIYQTSGSSLDWVFEVAKAELSWGIELRPNMYRGNGFVVPPKQIIESGEEIWAGMRYFFKNL</sequence>
<comment type="subcellular location">
    <subcellularLocation>
        <location evidence="3">Secreted</location>
    </subcellularLocation>
</comment>
<evidence type="ECO:0000313" key="17">
    <source>
        <dbReference type="EMBL" id="KAG5660220.1"/>
    </source>
</evidence>
<comment type="caution">
    <text evidence="17">The sequence shown here is derived from an EMBL/GenBank/DDBJ whole genome shotgun (WGS) entry which is preliminary data.</text>
</comment>
<name>A0A9P7H725_9HYPO</name>
<evidence type="ECO:0000256" key="5">
    <source>
        <dbReference type="ARBA" id="ARBA00022525"/>
    </source>
</evidence>
<keyword evidence="7" id="KW-0645">Protease</keyword>
<dbReference type="PROSITE" id="PS52035">
    <property type="entry name" value="PEPTIDASE_M14"/>
    <property type="match status" value="1"/>
</dbReference>
<dbReference type="SUPFAM" id="SSF54897">
    <property type="entry name" value="Protease propeptides/inhibitors"/>
    <property type="match status" value="1"/>
</dbReference>
<comment type="cofactor">
    <cofactor evidence="1">
        <name>Zn(2+)</name>
        <dbReference type="ChEBI" id="CHEBI:29105"/>
    </cofactor>
</comment>
<dbReference type="EMBL" id="JAGPUO010000010">
    <property type="protein sequence ID" value="KAG5660220.1"/>
    <property type="molecule type" value="Genomic_DNA"/>
</dbReference>
<proteinExistence type="inferred from homology"/>
<keyword evidence="10" id="KW-0862">Zinc</keyword>
<dbReference type="Gene3D" id="3.40.630.10">
    <property type="entry name" value="Zn peptidases"/>
    <property type="match status" value="1"/>
</dbReference>
<dbReference type="InterPro" id="IPR000834">
    <property type="entry name" value="Peptidase_M14"/>
</dbReference>
<evidence type="ECO:0000256" key="1">
    <source>
        <dbReference type="ARBA" id="ARBA00001947"/>
    </source>
</evidence>
<evidence type="ECO:0000256" key="13">
    <source>
        <dbReference type="ARBA" id="ARBA00023157"/>
    </source>
</evidence>
<dbReference type="InterPro" id="IPR057247">
    <property type="entry name" value="CARBOXYPEPT_ZN_2"/>
</dbReference>
<keyword evidence="8" id="KW-0479">Metal-binding</keyword>
<dbReference type="AlphaFoldDB" id="A0A9P7H725"/>
<dbReference type="PROSITE" id="PS00133">
    <property type="entry name" value="CARBOXYPEPT_ZN_2"/>
    <property type="match status" value="1"/>
</dbReference>
<comment type="similarity">
    <text evidence="4 15">Belongs to the peptidase M14 family.</text>
</comment>
<keyword evidence="6" id="KW-0121">Carboxypeptidase</keyword>
<dbReference type="GO" id="GO:0008270">
    <property type="term" value="F:zinc ion binding"/>
    <property type="evidence" value="ECO:0007669"/>
    <property type="project" value="InterPro"/>
</dbReference>
<keyword evidence="5" id="KW-0964">Secreted</keyword>
<evidence type="ECO:0000256" key="14">
    <source>
        <dbReference type="ARBA" id="ARBA00081330"/>
    </source>
</evidence>
<dbReference type="GO" id="GO:0005576">
    <property type="term" value="C:extracellular region"/>
    <property type="evidence" value="ECO:0007669"/>
    <property type="project" value="UniProtKB-SubCell"/>
</dbReference>
<evidence type="ECO:0000256" key="7">
    <source>
        <dbReference type="ARBA" id="ARBA00022670"/>
    </source>
</evidence>
<dbReference type="PRINTS" id="PR00765">
    <property type="entry name" value="CRBOXYPTASEA"/>
</dbReference>
<evidence type="ECO:0000313" key="18">
    <source>
        <dbReference type="Proteomes" id="UP000782241"/>
    </source>
</evidence>
<dbReference type="Proteomes" id="UP000782241">
    <property type="component" value="Unassembled WGS sequence"/>
</dbReference>
<evidence type="ECO:0000256" key="6">
    <source>
        <dbReference type="ARBA" id="ARBA00022645"/>
    </source>
</evidence>
<dbReference type="Pfam" id="PF00246">
    <property type="entry name" value="Peptidase_M14"/>
    <property type="match status" value="1"/>
</dbReference>
<dbReference type="SMART" id="SM00631">
    <property type="entry name" value="Zn_pept"/>
    <property type="match status" value="1"/>
</dbReference>
<evidence type="ECO:0000256" key="2">
    <source>
        <dbReference type="ARBA" id="ARBA00003091"/>
    </source>
</evidence>
<evidence type="ECO:0000256" key="4">
    <source>
        <dbReference type="ARBA" id="ARBA00005988"/>
    </source>
</evidence>
<dbReference type="GO" id="GO:0004181">
    <property type="term" value="F:metallocarboxypeptidase activity"/>
    <property type="evidence" value="ECO:0007669"/>
    <property type="project" value="InterPro"/>
</dbReference>